<organism evidence="2 3">
    <name type="scientific">Limnofasciculus baicalensis BBK-W-15</name>
    <dbReference type="NCBI Taxonomy" id="2699891"/>
    <lineage>
        <taxon>Bacteria</taxon>
        <taxon>Bacillati</taxon>
        <taxon>Cyanobacteriota</taxon>
        <taxon>Cyanophyceae</taxon>
        <taxon>Coleofasciculales</taxon>
        <taxon>Coleofasciculaceae</taxon>
        <taxon>Limnofasciculus</taxon>
        <taxon>Limnofasciculus baicalensis</taxon>
    </lineage>
</organism>
<feature type="domain" description="CHAT" evidence="1">
    <location>
        <begin position="40"/>
        <end position="169"/>
    </location>
</feature>
<dbReference type="Pfam" id="PF12770">
    <property type="entry name" value="CHAT"/>
    <property type="match status" value="1"/>
</dbReference>
<proteinExistence type="predicted"/>
<evidence type="ECO:0000313" key="2">
    <source>
        <dbReference type="EMBL" id="MCP2728854.1"/>
    </source>
</evidence>
<dbReference type="Proteomes" id="UP001204953">
    <property type="component" value="Unassembled WGS sequence"/>
</dbReference>
<keyword evidence="3" id="KW-1185">Reference proteome</keyword>
<protein>
    <submittedName>
        <fullName evidence="2">CHAT domain-containing protein</fullName>
    </submittedName>
</protein>
<evidence type="ECO:0000313" key="3">
    <source>
        <dbReference type="Proteomes" id="UP001204953"/>
    </source>
</evidence>
<dbReference type="EMBL" id="JAMZMM010000078">
    <property type="protein sequence ID" value="MCP2728854.1"/>
    <property type="molecule type" value="Genomic_DNA"/>
</dbReference>
<dbReference type="AlphaFoldDB" id="A0AAE3GQU5"/>
<name>A0AAE3GQU5_9CYAN</name>
<accession>A0AAE3GQU5</accession>
<evidence type="ECO:0000259" key="1">
    <source>
        <dbReference type="Pfam" id="PF12770"/>
    </source>
</evidence>
<reference evidence="2" key="1">
    <citation type="submission" date="2022-06" db="EMBL/GenBank/DDBJ databases">
        <title>New cyanobacteria of genus Symplocastrum in benthos of Lake Baikal.</title>
        <authorList>
            <person name="Sorokovikova E."/>
            <person name="Tikhonova I."/>
            <person name="Krasnopeev A."/>
            <person name="Evseev P."/>
            <person name="Gladkikh A."/>
            <person name="Belykh O."/>
        </authorList>
    </citation>
    <scope>NUCLEOTIDE SEQUENCE</scope>
    <source>
        <strain evidence="2">BBK-W-15</strain>
    </source>
</reference>
<dbReference type="RefSeq" id="WP_254011645.1">
    <property type="nucleotide sequence ID" value="NZ_JAMZMM010000078.1"/>
</dbReference>
<comment type="caution">
    <text evidence="2">The sequence shown here is derived from an EMBL/GenBank/DDBJ whole genome shotgun (WGS) entry which is preliminary data.</text>
</comment>
<sequence length="274" mass="30616">MKKILLLAANPKNTDQLRLDEEVREIDEGLRRSRHRDRFELISKWAVRSRDFYRYILDIQPQIIHFSGHGGGEGGIVLEDETGKVQFLSTKQVAGMFKLFASKGVECVLLNACYSEVQAEAIHQYIPFVIGMNKSIGDKAAINFAVAFYDVLGAGETVEFAFDLACTQLIGLNEDETPILKKKQDISALTNLPKTEVLPQIEPKERALDFLKGLLPSQFDNVVFKYGVDPAYLSSSTPQAQRAIEVIRYGQQKEGASLAGLIRVIYEVVPHLKG</sequence>
<dbReference type="InterPro" id="IPR024983">
    <property type="entry name" value="CHAT_dom"/>
</dbReference>
<gene>
    <name evidence="2" type="ORF">NJ959_10300</name>
</gene>